<comment type="caution">
    <text evidence="1">The sequence shown here is derived from an EMBL/GenBank/DDBJ whole genome shotgun (WGS) entry which is preliminary data.</text>
</comment>
<name>A0A1J5NZX3_9ZZZZ</name>
<accession>A0A1J5NZX3</accession>
<dbReference type="AlphaFoldDB" id="A0A1J5NZX3"/>
<evidence type="ECO:0008006" key="2">
    <source>
        <dbReference type="Google" id="ProtNLM"/>
    </source>
</evidence>
<gene>
    <name evidence="1" type="ORF">GALL_546360</name>
</gene>
<reference evidence="1" key="1">
    <citation type="submission" date="2016-10" db="EMBL/GenBank/DDBJ databases">
        <title>Sequence of Gallionella enrichment culture.</title>
        <authorList>
            <person name="Poehlein A."/>
            <person name="Muehling M."/>
            <person name="Daniel R."/>
        </authorList>
    </citation>
    <scope>NUCLEOTIDE SEQUENCE</scope>
</reference>
<protein>
    <recommendedName>
        <fullName evidence="2">Metal-binding protein</fullName>
    </recommendedName>
</protein>
<sequence length="80" mass="8526">MSEPLYGHDLLRLVVERGGACSLEQLRADSMSAYGAGATFCNCHGDTFDLEGVLAFLARKGKLDLSGDQVRLGNAPACQH</sequence>
<proteinExistence type="predicted"/>
<dbReference type="Pfam" id="PF10678">
    <property type="entry name" value="DUF2492"/>
    <property type="match status" value="1"/>
</dbReference>
<organism evidence="1">
    <name type="scientific">mine drainage metagenome</name>
    <dbReference type="NCBI Taxonomy" id="410659"/>
    <lineage>
        <taxon>unclassified sequences</taxon>
        <taxon>metagenomes</taxon>
        <taxon>ecological metagenomes</taxon>
    </lineage>
</organism>
<evidence type="ECO:0000313" key="1">
    <source>
        <dbReference type="EMBL" id="OIQ63824.1"/>
    </source>
</evidence>
<dbReference type="InterPro" id="IPR019620">
    <property type="entry name" value="Metal-bd_prot_put"/>
</dbReference>
<dbReference type="EMBL" id="MLJW01008664">
    <property type="protein sequence ID" value="OIQ63824.1"/>
    <property type="molecule type" value="Genomic_DNA"/>
</dbReference>